<dbReference type="Proteomes" id="UP000199666">
    <property type="component" value="Unassembled WGS sequence"/>
</dbReference>
<reference evidence="2 3" key="1">
    <citation type="submission" date="2016-10" db="EMBL/GenBank/DDBJ databases">
        <authorList>
            <person name="de Groot N.N."/>
        </authorList>
    </citation>
    <scope>NUCLEOTIDE SEQUENCE [LARGE SCALE GENOMIC DNA]</scope>
    <source>
        <strain evidence="2 3">DSM 18684</strain>
    </source>
</reference>
<keyword evidence="3" id="KW-1185">Reference proteome</keyword>
<organism evidence="2 3">
    <name type="scientific">Pedobacter insulae</name>
    <dbReference type="NCBI Taxonomy" id="414048"/>
    <lineage>
        <taxon>Bacteria</taxon>
        <taxon>Pseudomonadati</taxon>
        <taxon>Bacteroidota</taxon>
        <taxon>Sphingobacteriia</taxon>
        <taxon>Sphingobacteriales</taxon>
        <taxon>Sphingobacteriaceae</taxon>
        <taxon>Pedobacter</taxon>
    </lineage>
</organism>
<evidence type="ECO:0000313" key="2">
    <source>
        <dbReference type="EMBL" id="SFG83162.1"/>
    </source>
</evidence>
<proteinExistence type="predicted"/>
<name>A0A1I2V1R9_9SPHI</name>
<keyword evidence="1" id="KW-0732">Signal</keyword>
<evidence type="ECO:0000256" key="1">
    <source>
        <dbReference type="SAM" id="SignalP"/>
    </source>
</evidence>
<evidence type="ECO:0000313" key="3">
    <source>
        <dbReference type="Proteomes" id="UP000199666"/>
    </source>
</evidence>
<sequence length="172" mass="19317">MKTSNILIVFLTLIAATFTACKEDREYPAGLPEFENYYYAGFLPWNNTTTVSVPRAQTTLVKFPVQFHSVYTRAYDPEAKYTLISTGQANPAVVGQDFNFVDKTGNVIQPTNGQYSLKFSQAKAAVDTIYIKLLNSTVPGTRKIEINIVKNETSQYTVGNFSQAFKRFLEVK</sequence>
<dbReference type="EMBL" id="FOPP01000002">
    <property type="protein sequence ID" value="SFG83162.1"/>
    <property type="molecule type" value="Genomic_DNA"/>
</dbReference>
<feature type="signal peptide" evidence="1">
    <location>
        <begin position="1"/>
        <end position="22"/>
    </location>
</feature>
<dbReference type="AlphaFoldDB" id="A0A1I2V1R9"/>
<protein>
    <recommendedName>
        <fullName evidence="4">DUF4843 domain-containing protein</fullName>
    </recommendedName>
</protein>
<evidence type="ECO:0008006" key="4">
    <source>
        <dbReference type="Google" id="ProtNLM"/>
    </source>
</evidence>
<feature type="chain" id="PRO_5011526786" description="DUF4843 domain-containing protein" evidence="1">
    <location>
        <begin position="23"/>
        <end position="172"/>
    </location>
</feature>
<accession>A0A1I2V1R9</accession>
<dbReference type="PROSITE" id="PS51257">
    <property type="entry name" value="PROKAR_LIPOPROTEIN"/>
    <property type="match status" value="1"/>
</dbReference>
<gene>
    <name evidence="2" type="ORF">SAMN04489864_102458</name>
</gene>
<dbReference type="RefSeq" id="WP_218155021.1">
    <property type="nucleotide sequence ID" value="NZ_FOPP01000002.1"/>
</dbReference>
<dbReference type="STRING" id="414048.SAMN04489864_102458"/>